<accession>A0A0A9E9J6</accession>
<sequence length="48" mass="5378">MAWCCGALCSGTASASEGARWRAVCQNGVRRRRRRRAVQQNGDRDEPQ</sequence>
<organism evidence="1">
    <name type="scientific">Arundo donax</name>
    <name type="common">Giant reed</name>
    <name type="synonym">Donax arundinaceus</name>
    <dbReference type="NCBI Taxonomy" id="35708"/>
    <lineage>
        <taxon>Eukaryota</taxon>
        <taxon>Viridiplantae</taxon>
        <taxon>Streptophyta</taxon>
        <taxon>Embryophyta</taxon>
        <taxon>Tracheophyta</taxon>
        <taxon>Spermatophyta</taxon>
        <taxon>Magnoliopsida</taxon>
        <taxon>Liliopsida</taxon>
        <taxon>Poales</taxon>
        <taxon>Poaceae</taxon>
        <taxon>PACMAD clade</taxon>
        <taxon>Arundinoideae</taxon>
        <taxon>Arundineae</taxon>
        <taxon>Arundo</taxon>
    </lineage>
</organism>
<name>A0A0A9E9J6_ARUDO</name>
<protein>
    <submittedName>
        <fullName evidence="1">Uncharacterized protein</fullName>
    </submittedName>
</protein>
<reference evidence="1" key="1">
    <citation type="submission" date="2014-09" db="EMBL/GenBank/DDBJ databases">
        <authorList>
            <person name="Magalhaes I.L.F."/>
            <person name="Oliveira U."/>
            <person name="Santos F.R."/>
            <person name="Vidigal T.H.D.A."/>
            <person name="Brescovit A.D."/>
            <person name="Santos A.J."/>
        </authorList>
    </citation>
    <scope>NUCLEOTIDE SEQUENCE</scope>
    <source>
        <tissue evidence="1">Shoot tissue taken approximately 20 cm above the soil surface</tissue>
    </source>
</reference>
<dbReference type="EMBL" id="GBRH01201179">
    <property type="protein sequence ID" value="JAD96716.1"/>
    <property type="molecule type" value="Transcribed_RNA"/>
</dbReference>
<reference evidence="1" key="2">
    <citation type="journal article" date="2015" name="Data Brief">
        <title>Shoot transcriptome of the giant reed, Arundo donax.</title>
        <authorList>
            <person name="Barrero R.A."/>
            <person name="Guerrero F.D."/>
            <person name="Moolhuijzen P."/>
            <person name="Goolsby J.A."/>
            <person name="Tidwell J."/>
            <person name="Bellgard S.E."/>
            <person name="Bellgard M.I."/>
        </authorList>
    </citation>
    <scope>NUCLEOTIDE SEQUENCE</scope>
    <source>
        <tissue evidence="1">Shoot tissue taken approximately 20 cm above the soil surface</tissue>
    </source>
</reference>
<proteinExistence type="predicted"/>
<evidence type="ECO:0000313" key="1">
    <source>
        <dbReference type="EMBL" id="JAD96716.1"/>
    </source>
</evidence>
<dbReference type="AlphaFoldDB" id="A0A0A9E9J6"/>